<dbReference type="GO" id="GO:0005829">
    <property type="term" value="C:cytosol"/>
    <property type="evidence" value="ECO:0007669"/>
    <property type="project" value="TreeGrafter"/>
</dbReference>
<sequence>MRRKEKFAILFMTLPRVVYDRNLHDRCTDFGETAQYIMKAYQHHADVEVTIMDSSIPGSTMRSLYRKFTEGYDVIVLYTDITDAAMARKMCEVISYISPNTKTLIYGDSTLAIPQYFKRVPFHAAHLCGDQEAAIHSYIEFVRTGEEGVLKGVSVVHANGESKDYPTDIRIDPSEWVLPPIDKLPIEEYQKFSREFKDSTYACSVYVSKGCAQRCAYCLCGPREGYVDRRRSVKDTVEFLEAYQHRFDRFKLHSADLFADKTWVREFCHEMLRRNVKVKWKSTVCLNSLEPELLELCAEAGCYGLGFGIETFYQDRQRGFKVAVNEFENIMSKIKHIPIRYKGFVMLGLKDQQLIDVEYTLELLKKYNVKVRPSTFTPFYRLRDLPVEELERINLEDWNKKEFFHTGNNHLNEKTVYQIMDSCHF</sequence>
<dbReference type="SFLD" id="SFLDG01082">
    <property type="entry name" value="B12-binding_domain_containing"/>
    <property type="match status" value="1"/>
</dbReference>
<dbReference type="Pfam" id="PF04055">
    <property type="entry name" value="Radical_SAM"/>
    <property type="match status" value="1"/>
</dbReference>
<dbReference type="InterPro" id="IPR007197">
    <property type="entry name" value="rSAM"/>
</dbReference>
<evidence type="ECO:0000313" key="8">
    <source>
        <dbReference type="Proteomes" id="UP000029734"/>
    </source>
</evidence>
<evidence type="ECO:0000256" key="5">
    <source>
        <dbReference type="ARBA" id="ARBA00023014"/>
    </source>
</evidence>
<keyword evidence="8" id="KW-1185">Reference proteome</keyword>
<proteinExistence type="predicted"/>
<dbReference type="OrthoDB" id="9801659at2"/>
<evidence type="ECO:0000256" key="4">
    <source>
        <dbReference type="ARBA" id="ARBA00023004"/>
    </source>
</evidence>
<dbReference type="InterPro" id="IPR058240">
    <property type="entry name" value="rSAM_sf"/>
</dbReference>
<dbReference type="InterPro" id="IPR013785">
    <property type="entry name" value="Aldolase_TIM"/>
</dbReference>
<keyword evidence="4" id="KW-0408">Iron</keyword>
<dbReference type="Proteomes" id="UP000029734">
    <property type="component" value="Unassembled WGS sequence"/>
</dbReference>
<protein>
    <recommendedName>
        <fullName evidence="6">Elp3/MiaA/NifB-like radical SAM core domain-containing protein</fullName>
    </recommendedName>
</protein>
<feature type="domain" description="Elp3/MiaA/NifB-like radical SAM core" evidence="6">
    <location>
        <begin position="201"/>
        <end position="396"/>
    </location>
</feature>
<dbReference type="CDD" id="cd01335">
    <property type="entry name" value="Radical_SAM"/>
    <property type="match status" value="1"/>
</dbReference>
<dbReference type="Gene3D" id="3.20.20.70">
    <property type="entry name" value="Aldolase class I"/>
    <property type="match status" value="1"/>
</dbReference>
<comment type="cofactor">
    <cofactor evidence="1">
        <name>[4Fe-4S] cluster</name>
        <dbReference type="ChEBI" id="CHEBI:49883"/>
    </cofactor>
</comment>
<keyword evidence="3" id="KW-0479">Metal-binding</keyword>
<comment type="caution">
    <text evidence="7">The sequence shown here is derived from an EMBL/GenBank/DDBJ whole genome shotgun (WGS) entry which is preliminary data.</text>
</comment>
<organism evidence="7 8">
    <name type="scientific">Paenibacillus wynnii</name>
    <dbReference type="NCBI Taxonomy" id="268407"/>
    <lineage>
        <taxon>Bacteria</taxon>
        <taxon>Bacillati</taxon>
        <taxon>Bacillota</taxon>
        <taxon>Bacilli</taxon>
        <taxon>Bacillales</taxon>
        <taxon>Paenibacillaceae</taxon>
        <taxon>Paenibacillus</taxon>
    </lineage>
</organism>
<dbReference type="STRING" id="268407.PWYN_10675"/>
<dbReference type="InterPro" id="IPR051198">
    <property type="entry name" value="BchE-like"/>
</dbReference>
<evidence type="ECO:0000313" key="7">
    <source>
        <dbReference type="EMBL" id="KGE19752.1"/>
    </source>
</evidence>
<dbReference type="PANTHER" id="PTHR43409:SF16">
    <property type="entry name" value="SLR0320 PROTEIN"/>
    <property type="match status" value="1"/>
</dbReference>
<evidence type="ECO:0000259" key="6">
    <source>
        <dbReference type="SMART" id="SM00729"/>
    </source>
</evidence>
<name>A0A098MDW5_9BACL</name>
<evidence type="ECO:0000256" key="3">
    <source>
        <dbReference type="ARBA" id="ARBA00022723"/>
    </source>
</evidence>
<dbReference type="AlphaFoldDB" id="A0A098MDW5"/>
<keyword evidence="5" id="KW-0411">Iron-sulfur</keyword>
<reference evidence="7 8" key="2">
    <citation type="submission" date="2014-10" db="EMBL/GenBank/DDBJ databases">
        <title>Comparative genomics of the Paenibacillus odorifer group.</title>
        <authorList>
            <person name="Tsai Y.-C."/>
            <person name="Martin N."/>
            <person name="Korlach J."/>
            <person name="Wiedmann M."/>
        </authorList>
    </citation>
    <scope>NUCLEOTIDE SEQUENCE [LARGE SCALE GENOMIC DNA]</scope>
    <source>
        <strain evidence="7 8">DSM 18334</strain>
    </source>
</reference>
<dbReference type="SFLD" id="SFLDS00029">
    <property type="entry name" value="Radical_SAM"/>
    <property type="match status" value="1"/>
</dbReference>
<dbReference type="GO" id="GO:0051536">
    <property type="term" value="F:iron-sulfur cluster binding"/>
    <property type="evidence" value="ECO:0007669"/>
    <property type="project" value="UniProtKB-KW"/>
</dbReference>
<dbReference type="eggNOG" id="COG1032">
    <property type="taxonomic scope" value="Bacteria"/>
</dbReference>
<dbReference type="InterPro" id="IPR006638">
    <property type="entry name" value="Elp3/MiaA/NifB-like_rSAM"/>
</dbReference>
<dbReference type="GO" id="GO:0046872">
    <property type="term" value="F:metal ion binding"/>
    <property type="evidence" value="ECO:0007669"/>
    <property type="project" value="UniProtKB-KW"/>
</dbReference>
<accession>A0A098MDW5</accession>
<dbReference type="PANTHER" id="PTHR43409">
    <property type="entry name" value="ANAEROBIC MAGNESIUM-PROTOPORPHYRIN IX MONOMETHYL ESTER CYCLASE-RELATED"/>
    <property type="match status" value="1"/>
</dbReference>
<evidence type="ECO:0000256" key="2">
    <source>
        <dbReference type="ARBA" id="ARBA00022691"/>
    </source>
</evidence>
<keyword evidence="2" id="KW-0949">S-adenosyl-L-methionine</keyword>
<dbReference type="GO" id="GO:0003824">
    <property type="term" value="F:catalytic activity"/>
    <property type="evidence" value="ECO:0007669"/>
    <property type="project" value="InterPro"/>
</dbReference>
<dbReference type="SUPFAM" id="SSF102114">
    <property type="entry name" value="Radical SAM enzymes"/>
    <property type="match status" value="1"/>
</dbReference>
<dbReference type="EMBL" id="JQCR01000002">
    <property type="protein sequence ID" value="KGE19752.1"/>
    <property type="molecule type" value="Genomic_DNA"/>
</dbReference>
<dbReference type="RefSeq" id="WP_036651088.1">
    <property type="nucleotide sequence ID" value="NZ_JQCR01000002.1"/>
</dbReference>
<reference evidence="7 8" key="1">
    <citation type="submission" date="2014-08" db="EMBL/GenBank/DDBJ databases">
        <authorList>
            <person name="den Bakker H.C."/>
        </authorList>
    </citation>
    <scope>NUCLEOTIDE SEQUENCE [LARGE SCALE GENOMIC DNA]</scope>
    <source>
        <strain evidence="7 8">DSM 18334</strain>
    </source>
</reference>
<evidence type="ECO:0000256" key="1">
    <source>
        <dbReference type="ARBA" id="ARBA00001966"/>
    </source>
</evidence>
<dbReference type="SMART" id="SM00729">
    <property type="entry name" value="Elp3"/>
    <property type="match status" value="1"/>
</dbReference>
<gene>
    <name evidence="7" type="ORF">PWYN_10675</name>
</gene>